<proteinExistence type="predicted"/>
<evidence type="ECO:0000313" key="1">
    <source>
        <dbReference type="EMBL" id="EMO63389.1"/>
    </source>
</evidence>
<protein>
    <submittedName>
        <fullName evidence="1">Uncharacterized protein</fullName>
    </submittedName>
</protein>
<feature type="non-terminal residue" evidence="1">
    <location>
        <position position="48"/>
    </location>
</feature>
<gene>
    <name evidence="1" type="ORF">LEP1GSC133_3624</name>
</gene>
<reference evidence="1 2" key="1">
    <citation type="submission" date="2013-01" db="EMBL/GenBank/DDBJ databases">
        <authorList>
            <person name="Harkins D.M."/>
            <person name="Durkin A.S."/>
            <person name="Brinkac L.M."/>
            <person name="Haft D.H."/>
            <person name="Selengut J.D."/>
            <person name="Sanka R."/>
            <person name="DePew J."/>
            <person name="Purushe J."/>
            <person name="Picardeau M."/>
            <person name="Werts C."/>
            <person name="Goarant C."/>
            <person name="Vinetz J.M."/>
            <person name="Sutton G.G."/>
            <person name="Nierman W.C."/>
            <person name="Fouts D.E."/>
        </authorList>
    </citation>
    <scope>NUCLEOTIDE SEQUENCE [LARGE SCALE GENOMIC DNA]</scope>
    <source>
        <strain evidence="1 2">200901868</strain>
    </source>
</reference>
<evidence type="ECO:0000313" key="2">
    <source>
        <dbReference type="Proteomes" id="UP000012159"/>
    </source>
</evidence>
<accession>M6WDX1</accession>
<comment type="caution">
    <text evidence="1">The sequence shown here is derived from an EMBL/GenBank/DDBJ whole genome shotgun (WGS) entry which is preliminary data.</text>
</comment>
<dbReference type="Proteomes" id="UP000012159">
    <property type="component" value="Unassembled WGS sequence"/>
</dbReference>
<dbReference type="AlphaFoldDB" id="M6WDX1"/>
<sequence length="48" mass="5272">MGPVNVTPSWTVSEYGGLSSDVQYGFDKNLFNRTNNPDHSAANRNLLS</sequence>
<organism evidence="1 2">
    <name type="scientific">Leptospira borgpetersenii serovar Pomona str. 200901868</name>
    <dbReference type="NCBI Taxonomy" id="1192866"/>
    <lineage>
        <taxon>Bacteria</taxon>
        <taxon>Pseudomonadati</taxon>
        <taxon>Spirochaetota</taxon>
        <taxon>Spirochaetia</taxon>
        <taxon>Leptospirales</taxon>
        <taxon>Leptospiraceae</taxon>
        <taxon>Leptospira</taxon>
    </lineage>
</organism>
<name>M6WDX1_LEPBO</name>
<dbReference type="EMBL" id="AKWF02000054">
    <property type="protein sequence ID" value="EMO63389.1"/>
    <property type="molecule type" value="Genomic_DNA"/>
</dbReference>